<dbReference type="GO" id="GO:0004134">
    <property type="term" value="F:4-alpha-glucanotransferase activity"/>
    <property type="evidence" value="ECO:0007669"/>
    <property type="project" value="UniProtKB-EC"/>
</dbReference>
<proteinExistence type="inferred from homology"/>
<evidence type="ECO:0000256" key="6">
    <source>
        <dbReference type="ARBA" id="ARBA00022679"/>
    </source>
</evidence>
<feature type="region of interest" description="Disordered" evidence="11">
    <location>
        <begin position="643"/>
        <end position="664"/>
    </location>
</feature>
<evidence type="ECO:0000256" key="5">
    <source>
        <dbReference type="ARBA" id="ARBA00022676"/>
    </source>
</evidence>
<protein>
    <recommendedName>
        <fullName evidence="4 10">4-alpha-glucanotransferase</fullName>
        <ecNumber evidence="3 10">2.4.1.25</ecNumber>
    </recommendedName>
    <alternativeName>
        <fullName evidence="8 10">Amylomaltase</fullName>
    </alternativeName>
    <alternativeName>
        <fullName evidence="9 10">Disproportionating enzyme</fullName>
    </alternativeName>
</protein>
<comment type="catalytic activity">
    <reaction evidence="1 10">
        <text>Transfers a segment of a (1-&gt;4)-alpha-D-glucan to a new position in an acceptor, which may be glucose or a (1-&gt;4)-alpha-D-glucan.</text>
        <dbReference type="EC" id="2.4.1.25"/>
    </reaction>
</comment>
<dbReference type="EMBL" id="JBHSLU010000010">
    <property type="protein sequence ID" value="MFC5504974.1"/>
    <property type="molecule type" value="Genomic_DNA"/>
</dbReference>
<dbReference type="Gene3D" id="3.20.20.80">
    <property type="entry name" value="Glycosidases"/>
    <property type="match status" value="1"/>
</dbReference>
<reference evidence="13" key="1">
    <citation type="journal article" date="2019" name="Int. J. Syst. Evol. Microbiol.">
        <title>The Global Catalogue of Microorganisms (GCM) 10K type strain sequencing project: providing services to taxonomists for standard genome sequencing and annotation.</title>
        <authorList>
            <consortium name="The Broad Institute Genomics Platform"/>
            <consortium name="The Broad Institute Genome Sequencing Center for Infectious Disease"/>
            <person name="Wu L."/>
            <person name="Ma J."/>
        </authorList>
    </citation>
    <scope>NUCLEOTIDE SEQUENCE [LARGE SCALE GENOMIC DNA]</scope>
    <source>
        <strain evidence="13">CCUG 43117</strain>
    </source>
</reference>
<evidence type="ECO:0000313" key="12">
    <source>
        <dbReference type="EMBL" id="MFC5504974.1"/>
    </source>
</evidence>
<evidence type="ECO:0000256" key="11">
    <source>
        <dbReference type="SAM" id="MobiDB-lite"/>
    </source>
</evidence>
<evidence type="ECO:0000256" key="8">
    <source>
        <dbReference type="ARBA" id="ARBA00031423"/>
    </source>
</evidence>
<evidence type="ECO:0000256" key="10">
    <source>
        <dbReference type="RuleBase" id="RU361207"/>
    </source>
</evidence>
<evidence type="ECO:0000256" key="3">
    <source>
        <dbReference type="ARBA" id="ARBA00012560"/>
    </source>
</evidence>
<keyword evidence="6 10" id="KW-0808">Transferase</keyword>
<comment type="similarity">
    <text evidence="2 10">Belongs to the disproportionating enzyme family.</text>
</comment>
<keyword evidence="13" id="KW-1185">Reference proteome</keyword>
<evidence type="ECO:0000256" key="9">
    <source>
        <dbReference type="ARBA" id="ARBA00031501"/>
    </source>
</evidence>
<dbReference type="PANTHER" id="PTHR32438:SF5">
    <property type="entry name" value="4-ALPHA-GLUCANOTRANSFERASE DPE1, CHLOROPLASTIC_AMYLOPLASTIC"/>
    <property type="match status" value="1"/>
</dbReference>
<gene>
    <name evidence="12" type="primary">malQ</name>
    <name evidence="12" type="ORF">ACFPN9_06840</name>
</gene>
<dbReference type="NCBIfam" id="TIGR00217">
    <property type="entry name" value="malQ"/>
    <property type="match status" value="1"/>
</dbReference>
<dbReference type="Proteomes" id="UP001596060">
    <property type="component" value="Unassembled WGS sequence"/>
</dbReference>
<dbReference type="Pfam" id="PF02446">
    <property type="entry name" value="Glyco_hydro_77"/>
    <property type="match status" value="1"/>
</dbReference>
<evidence type="ECO:0000256" key="2">
    <source>
        <dbReference type="ARBA" id="ARBA00005684"/>
    </source>
</evidence>
<evidence type="ECO:0000256" key="1">
    <source>
        <dbReference type="ARBA" id="ARBA00000439"/>
    </source>
</evidence>
<dbReference type="RefSeq" id="WP_066720604.1">
    <property type="nucleotide sequence ID" value="NZ_JBHSLU010000010.1"/>
</dbReference>
<dbReference type="SUPFAM" id="SSF51445">
    <property type="entry name" value="(Trans)glycosidases"/>
    <property type="match status" value="1"/>
</dbReference>
<dbReference type="PANTHER" id="PTHR32438">
    <property type="entry name" value="4-ALPHA-GLUCANOTRANSFERASE DPE1, CHLOROPLASTIC/AMYLOPLASTIC"/>
    <property type="match status" value="1"/>
</dbReference>
<evidence type="ECO:0000256" key="7">
    <source>
        <dbReference type="ARBA" id="ARBA00023277"/>
    </source>
</evidence>
<keyword evidence="7 10" id="KW-0119">Carbohydrate metabolism</keyword>
<dbReference type="InterPro" id="IPR017853">
    <property type="entry name" value="GH"/>
</dbReference>
<dbReference type="InterPro" id="IPR003385">
    <property type="entry name" value="Glyco_hydro_77"/>
</dbReference>
<sequence length="687" mass="73959">MSDDILRQLAVKAGIAPRWTEQNGAEREVSAESLRFILKALGLPAGTDADLRQSLATVEAGANLSAQSRFTTARTGQTVVLPVAAQARSPVELTLDGGTRRTVRSEEGYDGSLTLPAFDRPGYHTVHRDDGDFIIATAPERCITFADLNGGRAGFGLAAQIYSLRSPQDGGIGNFAGVAALARKAAAHGADALAISPVHALYGASPEHFSPYSPSTRLFYNPLHADPTAVLPEALLREVIAREGLGEEMDRLATLRQIDWPAATILRQRLLRALFEALRAPDGSGGQARAALDRALAEATPLLRSHAVFEVLHAAQLRRDPRAWSWRSWEAPFRDPDGPAVAAFAAEHATEVEYQIFLQWLTACSYGAAQSACREAGMKVGLIADLAIGMDASGSHAWSRQHEVLGGLSVGAPPDYYSAEGQSWGLTTFSPRGLAASGFAPFIETLRASLRHVGGIRIDHVMGLSRLWLVPEGASALDGAYVAFPSETLFRLVALESWRHGAIVIGEDLGTLPDGFRDDLRRQGVAGLRVLRFERTDHGYIAPEHWDAGAAALTTTHDLVPTAGWWAGSDLEPTEDGVDHEGIRAWDRGVLWGAFEQAGVAEGERPAPEDTDPVVDAAIRFIARTPCTLKLLPIEDALGIRTQPNVPGTTTEKPNWRHRLDGEAGSLLDDERVKRRLADLGPPRPEG</sequence>
<evidence type="ECO:0000313" key="13">
    <source>
        <dbReference type="Proteomes" id="UP001596060"/>
    </source>
</evidence>
<dbReference type="EC" id="2.4.1.25" evidence="3 10"/>
<accession>A0ABW0NX74</accession>
<evidence type="ECO:0000256" key="4">
    <source>
        <dbReference type="ARBA" id="ARBA00020295"/>
    </source>
</evidence>
<comment type="caution">
    <text evidence="12">The sequence shown here is derived from an EMBL/GenBank/DDBJ whole genome shotgun (WGS) entry which is preliminary data.</text>
</comment>
<organism evidence="12 13">
    <name type="scientific">Bosea massiliensis</name>
    <dbReference type="NCBI Taxonomy" id="151419"/>
    <lineage>
        <taxon>Bacteria</taxon>
        <taxon>Pseudomonadati</taxon>
        <taxon>Pseudomonadota</taxon>
        <taxon>Alphaproteobacteria</taxon>
        <taxon>Hyphomicrobiales</taxon>
        <taxon>Boseaceae</taxon>
        <taxon>Bosea</taxon>
    </lineage>
</organism>
<feature type="compositionally biased region" description="Polar residues" evidence="11">
    <location>
        <begin position="643"/>
        <end position="653"/>
    </location>
</feature>
<name>A0ABW0NX74_9HYPH</name>
<keyword evidence="5 10" id="KW-0328">Glycosyltransferase</keyword>